<protein>
    <recommendedName>
        <fullName evidence="8">Pericentrin/AKAP-450 centrosomal targeting domain-containing protein</fullName>
    </recommendedName>
</protein>
<feature type="compositionally biased region" description="Basic and acidic residues" evidence="7">
    <location>
        <begin position="1546"/>
        <end position="1562"/>
    </location>
</feature>
<evidence type="ECO:0000256" key="6">
    <source>
        <dbReference type="SAM" id="Coils"/>
    </source>
</evidence>
<evidence type="ECO:0000256" key="3">
    <source>
        <dbReference type="ARBA" id="ARBA00022553"/>
    </source>
</evidence>
<feature type="region of interest" description="Disordered" evidence="7">
    <location>
        <begin position="1546"/>
        <end position="1567"/>
    </location>
</feature>
<keyword evidence="2" id="KW-0963">Cytoplasm</keyword>
<keyword evidence="5" id="KW-0206">Cytoskeleton</keyword>
<evidence type="ECO:0000256" key="4">
    <source>
        <dbReference type="ARBA" id="ARBA00023054"/>
    </source>
</evidence>
<dbReference type="PANTHER" id="PTHR43941">
    <property type="entry name" value="STRUCTURAL MAINTENANCE OF CHROMOSOMES PROTEIN 2"/>
    <property type="match status" value="1"/>
</dbReference>
<feature type="compositionally biased region" description="Polar residues" evidence="7">
    <location>
        <begin position="71"/>
        <end position="81"/>
    </location>
</feature>
<comment type="subcellular location">
    <subcellularLocation>
        <location evidence="1">Cytoplasm</location>
        <location evidence="1">Cytoskeleton</location>
        <location evidence="1">Microtubule organizing center</location>
    </subcellularLocation>
</comment>
<feature type="region of interest" description="Disordered" evidence="7">
    <location>
        <begin position="507"/>
        <end position="557"/>
    </location>
</feature>
<dbReference type="Proteomes" id="UP000518752">
    <property type="component" value="Unassembled WGS sequence"/>
</dbReference>
<name>A0A8H5H9N7_9AGAR</name>
<dbReference type="InterPro" id="IPR019528">
    <property type="entry name" value="PACT_domain"/>
</dbReference>
<dbReference type="OrthoDB" id="2020852at2759"/>
<evidence type="ECO:0000256" key="7">
    <source>
        <dbReference type="SAM" id="MobiDB-lite"/>
    </source>
</evidence>
<keyword evidence="4 6" id="KW-0175">Coiled coil</keyword>
<feature type="region of interest" description="Disordered" evidence="7">
    <location>
        <begin position="654"/>
        <end position="715"/>
    </location>
</feature>
<evidence type="ECO:0000313" key="9">
    <source>
        <dbReference type="EMBL" id="KAF5379308.1"/>
    </source>
</evidence>
<reference evidence="9 10" key="1">
    <citation type="journal article" date="2020" name="ISME J.">
        <title>Uncovering the hidden diversity of litter-decomposition mechanisms in mushroom-forming fungi.</title>
        <authorList>
            <person name="Floudas D."/>
            <person name="Bentzer J."/>
            <person name="Ahren D."/>
            <person name="Johansson T."/>
            <person name="Persson P."/>
            <person name="Tunlid A."/>
        </authorList>
    </citation>
    <scope>NUCLEOTIDE SEQUENCE [LARGE SCALE GENOMIC DNA]</scope>
    <source>
        <strain evidence="9 10">CBS 406.79</strain>
    </source>
</reference>
<feature type="coiled-coil region" evidence="6">
    <location>
        <begin position="1282"/>
        <end position="1466"/>
    </location>
</feature>
<feature type="region of interest" description="Disordered" evidence="7">
    <location>
        <begin position="1009"/>
        <end position="1029"/>
    </location>
</feature>
<accession>A0A8H5H9N7</accession>
<feature type="compositionally biased region" description="Low complexity" evidence="7">
    <location>
        <begin position="385"/>
        <end position="403"/>
    </location>
</feature>
<feature type="compositionally biased region" description="Polar residues" evidence="7">
    <location>
        <begin position="310"/>
        <end position="320"/>
    </location>
</feature>
<keyword evidence="3" id="KW-0597">Phosphoprotein</keyword>
<feature type="compositionally biased region" description="Acidic residues" evidence="7">
    <location>
        <begin position="53"/>
        <end position="62"/>
    </location>
</feature>
<evidence type="ECO:0000313" key="10">
    <source>
        <dbReference type="Proteomes" id="UP000518752"/>
    </source>
</evidence>
<gene>
    <name evidence="9" type="ORF">D9757_007667</name>
</gene>
<feature type="region of interest" description="Disordered" evidence="7">
    <location>
        <begin position="16"/>
        <end position="480"/>
    </location>
</feature>
<keyword evidence="10" id="KW-1185">Reference proteome</keyword>
<feature type="compositionally biased region" description="Low complexity" evidence="7">
    <location>
        <begin position="82"/>
        <end position="116"/>
    </location>
</feature>
<feature type="domain" description="Pericentrin/AKAP-450 centrosomal targeting" evidence="8">
    <location>
        <begin position="1626"/>
        <end position="1701"/>
    </location>
</feature>
<comment type="caution">
    <text evidence="9">The sequence shown here is derived from an EMBL/GenBank/DDBJ whole genome shotgun (WGS) entry which is preliminary data.</text>
</comment>
<dbReference type="GO" id="GO:0005737">
    <property type="term" value="C:cytoplasm"/>
    <property type="evidence" value="ECO:0007669"/>
    <property type="project" value="UniProtKB-ARBA"/>
</dbReference>
<dbReference type="Pfam" id="PF10495">
    <property type="entry name" value="PACT_coil_coil"/>
    <property type="match status" value="1"/>
</dbReference>
<feature type="compositionally biased region" description="Basic and acidic residues" evidence="7">
    <location>
        <begin position="1009"/>
        <end position="1025"/>
    </location>
</feature>
<dbReference type="EMBL" id="JAACJN010000070">
    <property type="protein sequence ID" value="KAF5379308.1"/>
    <property type="molecule type" value="Genomic_DNA"/>
</dbReference>
<sequence>MASMLETPSRIWRRIEAEGDRDMPSLPSVPVFDDSAEFTHSSDDPEPNRAVAVEEEEEEEDFSFGSLKSPIHSTPAASSHYASTMRAASSTSSATRFANSIARSARSSLAHSSASRVLSGRPSYPDSFEISAIPSLPGDGLEYSSDEREDLAGSRKSASQDFPPEKQSTSREEEPSFDISLPDISGASDSHLGERERGRNLKERSFADYEMPLKSSPKATPFSSKFPHVSVRRGPAERTRTPSLSRTTPSPASSPTNSTPRSSRSLALDRSTSASPDFAAAIPLPQSNVASPAGFPRSSESDASIIHSDLGSSVNTQSMDITEAHISPIRQPADSESDVEGVGSESTEFGRREDGNSESTFSTDDGPTPYAKRNIGASRSPEGLASAFSSPAPSMATPTPAFSRPRTRFDLPEELSSPDETREEPELQQSVEGEESLEGPVTPQTRRRSFLLSVINSTTRPRMKFPTPHPRNRIPPDTPSMMEETPLPVGRGISLQTPSVALQTAFTSATPRPRFRTGPRASHPLAQTFTASSPTSTSDSRDATVQPGGNIAEHVPWSTPVDAGAAVTSLAHLSPYEETALNGASFISTASSHDLTTHPRANTSFDPAMGFGGNAPGHAVGRFNAGKLNTYLHGLNRRLQEENESLMERLRTLEETQSKSGSTTSIPPTPAASSSTSRQESSGNRRLSSASNLGDLPEDAAESWMEEKAELEEMAESFKQELEQCMREKEEVEVALEQETSERARDKERWKERMSEVQAGVRAIVADLEAKLHAAEADAQNAESAGLERVNEAEKKLLEVQAQRDDLAARAEKAESALANNRDLGSELRDANDRASSLMSDLRNANSQIKELEEEVIRSEEFIDGLENDLTEQKKTAAALQEAFDTKIEEINAQRQEVRHLEQVHQKTEEELEATKVYVAKIEGDATAAVEQYEDLEKEFIEAQDVIKWLKITQEDNESKGEELAKEAERAAELARQMEEALEAAEKKMTEGDDEMAFLKGRLAALERDKERQKELSSRSIDHSRSNANAAHEAEIEALEQELDDATKEIARLHTMLSQSPARKAVDKAKDAKIQMLEQENEALLGRVKALRTTMSDFQTPSKAINNSGISPMHRRALSMSIHAPRTPGGPLRDMSWLNSTTGDQSASPLVAEISRLQRELDRANESIDDKLDKLEDAGLGVVGLTKKLEDARSKIRSLEDQIARLARREERRLRRLERARCKKCLTKFDVRNVMHLSEDESSLFEGVNDTLPTEPPTPATKTGDALRANLRTVTSQLQDTKRQWESEKRKLMGENVALQDATNRLNIEVQQAKAEANKVSEAHKTDGRLRQDVQADLEKARHTIATLENDLKAERARLRTMSTEQARVDREKEQVFNQLKRTETDMEDIRVQLQTCKKENRDLEKELRVNANIEQRARLLEIKVAENTEAMEQLREERALLVADHKELQQRYSEISEHANKLSDKEASSRKTHDEHCHQLDIYLSEINDLREALTNRSGELHRISAERSDVAQTVAALEADLKRVRSNAEAFGRDLKELRREKERLEREHREGQSKAERAKKQNQTQIRLLNEQLEGQRAKTLRAKEELENHVCAIDDRQLSALKLQHNKEAKGLIVQIRYLKAKFTRESSLRFDLAFQKHYLLVLLDKFERSERTISAAIARIGFPVSPPPVARKKRNLKTVVRCVVFIARIKRTSEEWKERSASRQAITTALDDVHQRRAAAR</sequence>
<feature type="compositionally biased region" description="Basic and acidic residues" evidence="7">
    <location>
        <begin position="191"/>
        <end position="207"/>
    </location>
</feature>
<dbReference type="Gene3D" id="1.10.287.1490">
    <property type="match status" value="1"/>
</dbReference>
<organism evidence="9 10">
    <name type="scientific">Collybiopsis confluens</name>
    <dbReference type="NCBI Taxonomy" id="2823264"/>
    <lineage>
        <taxon>Eukaryota</taxon>
        <taxon>Fungi</taxon>
        <taxon>Dikarya</taxon>
        <taxon>Basidiomycota</taxon>
        <taxon>Agaricomycotina</taxon>
        <taxon>Agaricomycetes</taxon>
        <taxon>Agaricomycetidae</taxon>
        <taxon>Agaricales</taxon>
        <taxon>Marasmiineae</taxon>
        <taxon>Omphalotaceae</taxon>
        <taxon>Collybiopsis</taxon>
    </lineage>
</organism>
<feature type="compositionally biased region" description="Low complexity" evidence="7">
    <location>
        <begin position="658"/>
        <end position="682"/>
    </location>
</feature>
<evidence type="ECO:0000259" key="8">
    <source>
        <dbReference type="Pfam" id="PF10495"/>
    </source>
</evidence>
<feature type="compositionally biased region" description="Polar residues" evidence="7">
    <location>
        <begin position="525"/>
        <end position="538"/>
    </location>
</feature>
<proteinExistence type="predicted"/>
<dbReference type="GO" id="GO:0005815">
    <property type="term" value="C:microtubule organizing center"/>
    <property type="evidence" value="ECO:0007669"/>
    <property type="project" value="UniProtKB-SubCell"/>
</dbReference>
<evidence type="ECO:0000256" key="1">
    <source>
        <dbReference type="ARBA" id="ARBA00004267"/>
    </source>
</evidence>
<evidence type="ECO:0000256" key="2">
    <source>
        <dbReference type="ARBA" id="ARBA00022490"/>
    </source>
</evidence>
<feature type="coiled-coil region" evidence="6">
    <location>
        <begin position="1154"/>
        <end position="1220"/>
    </location>
</feature>
<feature type="compositionally biased region" description="Low complexity" evidence="7">
    <location>
        <begin position="241"/>
        <end position="265"/>
    </location>
</feature>
<evidence type="ECO:0000256" key="5">
    <source>
        <dbReference type="ARBA" id="ARBA00023212"/>
    </source>
</evidence>
<feature type="compositionally biased region" description="Acidic residues" evidence="7">
    <location>
        <begin position="412"/>
        <end position="423"/>
    </location>
</feature>